<accession>A0A859CSZ0</accession>
<protein>
    <submittedName>
        <fullName evidence="1">Putative transmembrane protein</fullName>
    </submittedName>
</protein>
<dbReference type="Proteomes" id="UP000509371">
    <property type="component" value="Chromosome"/>
</dbReference>
<reference evidence="1 2" key="1">
    <citation type="submission" date="2020-06" db="EMBL/GenBank/DDBJ databases">
        <authorList>
            <person name="Voronona O.L."/>
            <person name="Aksenova E.I."/>
            <person name="Kunda M.S."/>
            <person name="Semenov A.N."/>
            <person name="Ryzhova N."/>
        </authorList>
    </citation>
    <scope>NUCLEOTIDE SEQUENCE [LARGE SCALE GENOMIC DNA]</scope>
    <source>
        <strain evidence="1 2">MPKMM3633</strain>
    </source>
</reference>
<keyword evidence="1" id="KW-0472">Membrane</keyword>
<dbReference type="KEGG" id="mpri:MP3633_0589"/>
<keyword evidence="1" id="KW-0812">Transmembrane</keyword>
<organism evidence="1 2">
    <name type="scientific">Marinomonas primoryensis</name>
    <dbReference type="NCBI Taxonomy" id="178399"/>
    <lineage>
        <taxon>Bacteria</taxon>
        <taxon>Pseudomonadati</taxon>
        <taxon>Pseudomonadota</taxon>
        <taxon>Gammaproteobacteria</taxon>
        <taxon>Oceanospirillales</taxon>
        <taxon>Oceanospirillaceae</taxon>
        <taxon>Marinomonas</taxon>
    </lineage>
</organism>
<dbReference type="AlphaFoldDB" id="A0A859CSZ0"/>
<dbReference type="EMBL" id="CP054301">
    <property type="protein sequence ID" value="QKK79325.1"/>
    <property type="molecule type" value="Genomic_DNA"/>
</dbReference>
<proteinExistence type="predicted"/>
<sequence length="307" mass="34214">MNLNITTKLAKALTALILLSCLAIFALYLVQRYGAQYAEHKIQEQLEHSGLTSFVHYESIHFDPFTLTPSLENVRFGADSAPWLRFARISLNQYPIKYPDLDVDFWIQRSPIDSVSRDMRQWMRAAGIETLLGKGSFSSKAEGEKVLSQFKLDIKDVGEISLSSNINLLDQTINMPELRSDIIASFALGQPEAILIMYGEAIKLRSLDVVYTESGLINHLFPQPAIGQESKQAQLDLLAFRSQALGLAAADSKEAKQIASAIWAFLSKPETLTLSLSPSSPISVKELALSTREERLYKDSNMTITNN</sequence>
<name>A0A859CSZ0_9GAMM</name>
<dbReference type="RefSeq" id="WP_176334402.1">
    <property type="nucleotide sequence ID" value="NZ_BAAAEF010000003.1"/>
</dbReference>
<evidence type="ECO:0000313" key="2">
    <source>
        <dbReference type="Proteomes" id="UP000509371"/>
    </source>
</evidence>
<gene>
    <name evidence="1" type="ORF">MP3633_0589</name>
</gene>
<evidence type="ECO:0000313" key="1">
    <source>
        <dbReference type="EMBL" id="QKK79325.1"/>
    </source>
</evidence>